<sequence length="85" mass="10039">MASALDTNQADVKQNPEEIQDLTASISVMLKNIQESFNTMSEQLLEKNILFLKSFHFELLSNIYLSKLFWFANRFWQYQLFLISI</sequence>
<evidence type="ECO:0000313" key="1">
    <source>
        <dbReference type="Proteomes" id="UP000008854"/>
    </source>
</evidence>
<evidence type="ECO:0000313" key="2">
    <source>
        <dbReference type="WBParaSite" id="Smp_331200.1"/>
    </source>
</evidence>
<keyword evidence="1" id="KW-1185">Reference proteome</keyword>
<dbReference type="InParanoid" id="A0A5K4F9F2"/>
<proteinExistence type="predicted"/>
<dbReference type="AlphaFoldDB" id="A0A5K4F9F2"/>
<dbReference type="Gene3D" id="1.20.5.430">
    <property type="match status" value="1"/>
</dbReference>
<reference evidence="1" key="1">
    <citation type="journal article" date="2012" name="PLoS Negl. Trop. Dis.">
        <title>A systematically improved high quality genome and transcriptome of the human blood fluke Schistosoma mansoni.</title>
        <authorList>
            <person name="Protasio A.V."/>
            <person name="Tsai I.J."/>
            <person name="Babbage A."/>
            <person name="Nichol S."/>
            <person name="Hunt M."/>
            <person name="Aslett M.A."/>
            <person name="De Silva N."/>
            <person name="Velarde G.S."/>
            <person name="Anderson T.J."/>
            <person name="Clark R.C."/>
            <person name="Davidson C."/>
            <person name="Dillon G.P."/>
            <person name="Holroyd N.E."/>
            <person name="LoVerde P.T."/>
            <person name="Lloyd C."/>
            <person name="McQuillan J."/>
            <person name="Oliveira G."/>
            <person name="Otto T.D."/>
            <person name="Parker-Manuel S.J."/>
            <person name="Quail M.A."/>
            <person name="Wilson R.A."/>
            <person name="Zerlotini A."/>
            <person name="Dunne D.W."/>
            <person name="Berriman M."/>
        </authorList>
    </citation>
    <scope>NUCLEOTIDE SEQUENCE [LARGE SCALE GENOMIC DNA]</scope>
    <source>
        <strain evidence="1">Puerto Rican</strain>
    </source>
</reference>
<reference evidence="2" key="2">
    <citation type="submission" date="2019-11" db="UniProtKB">
        <authorList>
            <consortium name="WormBaseParasite"/>
        </authorList>
    </citation>
    <scope>IDENTIFICATION</scope>
    <source>
        <strain evidence="2">Puerto Rican</strain>
    </source>
</reference>
<name>A0A5K4F9F2_SCHMA</name>
<accession>A0A5K4F9F2</accession>
<dbReference type="Proteomes" id="UP000008854">
    <property type="component" value="Unassembled WGS sequence"/>
</dbReference>
<organism evidence="1 2">
    <name type="scientific">Schistosoma mansoni</name>
    <name type="common">Blood fluke</name>
    <dbReference type="NCBI Taxonomy" id="6183"/>
    <lineage>
        <taxon>Eukaryota</taxon>
        <taxon>Metazoa</taxon>
        <taxon>Spiralia</taxon>
        <taxon>Lophotrochozoa</taxon>
        <taxon>Platyhelminthes</taxon>
        <taxon>Trematoda</taxon>
        <taxon>Digenea</taxon>
        <taxon>Strigeidida</taxon>
        <taxon>Schistosomatoidea</taxon>
        <taxon>Schistosomatidae</taxon>
        <taxon>Schistosoma</taxon>
    </lineage>
</organism>
<protein>
    <submittedName>
        <fullName evidence="2">HAMP domain-containing protein</fullName>
    </submittedName>
</protein>
<dbReference type="WBParaSite" id="Smp_331200.1">
    <property type="protein sequence ID" value="Smp_331200.1"/>
    <property type="gene ID" value="Smp_331200"/>
</dbReference>